<organism evidence="2 3">
    <name type="scientific">Streptomyces hoynatensis</name>
    <dbReference type="NCBI Taxonomy" id="1141874"/>
    <lineage>
        <taxon>Bacteria</taxon>
        <taxon>Bacillati</taxon>
        <taxon>Actinomycetota</taxon>
        <taxon>Actinomycetes</taxon>
        <taxon>Kitasatosporales</taxon>
        <taxon>Streptomycetaceae</taxon>
        <taxon>Streptomyces</taxon>
    </lineage>
</organism>
<keyword evidence="1" id="KW-0472">Membrane</keyword>
<sequence>MGPGAAAGRFAAVSFLFWLQPGLCLACEVLLMTERGLSVAVISGLIAVYSLTVAGLELPTGGLSDVLARRTVLAASGLVGAASLLLFALGTAPWELAVAMVLMGAARALSSGPAEAWYVDAARAAGGTEAELRRGLAGGATASSLALALGTLLGGGLPWLLGRGRDPGAWLRAATGGLVLPLSVPVLLAAAVALAFVAYVLVALPEPPRPRTTVRRVLRGVPAAVLGGLRLGARDALLRRVLLSSGSVGAALITVELLTPGRAEDLTGAPESAALLFAALACGGYLCTALGSHGAPWTARLAGGGERAVCLSLAVGTAGLLLLGATAAAQGPVALALAGTGYGLVYLGLGAAGPNRSELLHRRVDSAGRATALSVQSLALQGVGAVAGMAAGALPAGPLPWLPGGLLLLGGTLLWARPAGRPAPEPPRTPAAA</sequence>
<dbReference type="PANTHER" id="PTHR23530:SF1">
    <property type="entry name" value="PERMEASE, MAJOR FACILITATOR SUPERFAMILY-RELATED"/>
    <property type="match status" value="1"/>
</dbReference>
<dbReference type="Proteomes" id="UP000272474">
    <property type="component" value="Unassembled WGS sequence"/>
</dbReference>
<keyword evidence="1" id="KW-0812">Transmembrane</keyword>
<dbReference type="AlphaFoldDB" id="A0A3A9Z3A9"/>
<dbReference type="InterPro" id="IPR011701">
    <property type="entry name" value="MFS"/>
</dbReference>
<dbReference type="OrthoDB" id="3513479at2"/>
<feature type="transmembrane region" description="Helical" evidence="1">
    <location>
        <begin position="71"/>
        <end position="90"/>
    </location>
</feature>
<keyword evidence="3" id="KW-1185">Reference proteome</keyword>
<dbReference type="Pfam" id="PF07690">
    <property type="entry name" value="MFS_1"/>
    <property type="match status" value="1"/>
</dbReference>
<dbReference type="SUPFAM" id="SSF103473">
    <property type="entry name" value="MFS general substrate transporter"/>
    <property type="match status" value="1"/>
</dbReference>
<name>A0A3A9Z3A9_9ACTN</name>
<proteinExistence type="predicted"/>
<accession>A0A3A9Z3A9</accession>
<feature type="transmembrane region" description="Helical" evidence="1">
    <location>
        <begin position="140"/>
        <end position="162"/>
    </location>
</feature>
<feature type="transmembrane region" description="Helical" evidence="1">
    <location>
        <begin position="237"/>
        <end position="255"/>
    </location>
</feature>
<dbReference type="PANTHER" id="PTHR23530">
    <property type="entry name" value="TRANSPORT PROTEIN-RELATED"/>
    <property type="match status" value="1"/>
</dbReference>
<feature type="transmembrane region" description="Helical" evidence="1">
    <location>
        <begin position="182"/>
        <end position="202"/>
    </location>
</feature>
<evidence type="ECO:0000256" key="1">
    <source>
        <dbReference type="SAM" id="Phobius"/>
    </source>
</evidence>
<feature type="transmembrane region" description="Helical" evidence="1">
    <location>
        <begin position="333"/>
        <end position="352"/>
    </location>
</feature>
<gene>
    <name evidence="2" type="ORF">D7294_14550</name>
</gene>
<reference evidence="2 3" key="1">
    <citation type="journal article" date="2014" name="Int. J. Syst. Evol. Microbiol.">
        <title>Streptomyces hoynatensis sp. nov., isolated from deep marine sediment.</title>
        <authorList>
            <person name="Veyisoglu A."/>
            <person name="Sahin N."/>
        </authorList>
    </citation>
    <scope>NUCLEOTIDE SEQUENCE [LARGE SCALE GENOMIC DNA]</scope>
    <source>
        <strain evidence="2 3">KCTC 29097</strain>
    </source>
</reference>
<dbReference type="InterPro" id="IPR036259">
    <property type="entry name" value="MFS_trans_sf"/>
</dbReference>
<comment type="caution">
    <text evidence="2">The sequence shown here is derived from an EMBL/GenBank/DDBJ whole genome shotgun (WGS) entry which is preliminary data.</text>
</comment>
<dbReference type="GO" id="GO:0022857">
    <property type="term" value="F:transmembrane transporter activity"/>
    <property type="evidence" value="ECO:0007669"/>
    <property type="project" value="InterPro"/>
</dbReference>
<dbReference type="Gene3D" id="1.20.1250.20">
    <property type="entry name" value="MFS general substrate transporter like domains"/>
    <property type="match status" value="1"/>
</dbReference>
<dbReference type="InterPro" id="IPR053160">
    <property type="entry name" value="MFS_DHA3_Transporter"/>
</dbReference>
<dbReference type="EMBL" id="RBAL01000007">
    <property type="protein sequence ID" value="RKN41886.1"/>
    <property type="molecule type" value="Genomic_DNA"/>
</dbReference>
<protein>
    <submittedName>
        <fullName evidence="2">MFS transporter</fullName>
    </submittedName>
</protein>
<evidence type="ECO:0000313" key="3">
    <source>
        <dbReference type="Proteomes" id="UP000272474"/>
    </source>
</evidence>
<feature type="transmembrane region" description="Helical" evidence="1">
    <location>
        <begin position="308"/>
        <end position="327"/>
    </location>
</feature>
<evidence type="ECO:0000313" key="2">
    <source>
        <dbReference type="EMBL" id="RKN41886.1"/>
    </source>
</evidence>
<feature type="transmembrane region" description="Helical" evidence="1">
    <location>
        <begin position="36"/>
        <end position="59"/>
    </location>
</feature>
<feature type="transmembrane region" description="Helical" evidence="1">
    <location>
        <begin position="275"/>
        <end position="296"/>
    </location>
</feature>
<keyword evidence="1" id="KW-1133">Transmembrane helix</keyword>